<dbReference type="InterPro" id="IPR011009">
    <property type="entry name" value="Kinase-like_dom_sf"/>
</dbReference>
<evidence type="ECO:0000256" key="1">
    <source>
        <dbReference type="ARBA" id="ARBA00012513"/>
    </source>
</evidence>
<dbReference type="GO" id="GO:0005524">
    <property type="term" value="F:ATP binding"/>
    <property type="evidence" value="ECO:0007669"/>
    <property type="project" value="UniProtKB-UniRule"/>
</dbReference>
<keyword evidence="2" id="KW-0723">Serine/threonine-protein kinase</keyword>
<dbReference type="AlphaFoldDB" id="A0A3M2KY02"/>
<dbReference type="Gene3D" id="3.30.200.20">
    <property type="entry name" value="Phosphorylase Kinase, domain 1"/>
    <property type="match status" value="1"/>
</dbReference>
<evidence type="ECO:0000313" key="9">
    <source>
        <dbReference type="EMBL" id="RMI30131.1"/>
    </source>
</evidence>
<evidence type="ECO:0000259" key="8">
    <source>
        <dbReference type="PROSITE" id="PS50011"/>
    </source>
</evidence>
<keyword evidence="3" id="KW-0808">Transferase</keyword>
<dbReference type="PROSITE" id="PS00107">
    <property type="entry name" value="PROTEIN_KINASE_ATP"/>
    <property type="match status" value="1"/>
</dbReference>
<keyword evidence="5" id="KW-0418">Kinase</keyword>
<dbReference type="PANTHER" id="PTHR43289:SF6">
    <property type="entry name" value="SERINE_THREONINE-PROTEIN KINASE NEKL-3"/>
    <property type="match status" value="1"/>
</dbReference>
<feature type="binding site" evidence="7">
    <location>
        <position position="55"/>
    </location>
    <ligand>
        <name>ATP</name>
        <dbReference type="ChEBI" id="CHEBI:30616"/>
    </ligand>
</feature>
<protein>
    <recommendedName>
        <fullName evidence="1">non-specific serine/threonine protein kinase</fullName>
        <ecNumber evidence="1">2.7.11.1</ecNumber>
    </recommendedName>
</protein>
<evidence type="ECO:0000256" key="5">
    <source>
        <dbReference type="ARBA" id="ARBA00022777"/>
    </source>
</evidence>
<evidence type="ECO:0000256" key="4">
    <source>
        <dbReference type="ARBA" id="ARBA00022741"/>
    </source>
</evidence>
<comment type="caution">
    <text evidence="9">The sequence shown here is derived from an EMBL/GenBank/DDBJ whole genome shotgun (WGS) entry which is preliminary data.</text>
</comment>
<dbReference type="SUPFAM" id="SSF56112">
    <property type="entry name" value="Protein kinase-like (PK-like)"/>
    <property type="match status" value="1"/>
</dbReference>
<feature type="domain" description="Protein kinase" evidence="8">
    <location>
        <begin position="26"/>
        <end position="135"/>
    </location>
</feature>
<dbReference type="OrthoDB" id="4560049at2"/>
<reference evidence="9 10" key="1">
    <citation type="submission" date="2018-10" db="EMBL/GenBank/DDBJ databases">
        <title>Isolation from cow dung.</title>
        <authorList>
            <person name="Ling L."/>
        </authorList>
    </citation>
    <scope>NUCLEOTIDE SEQUENCE [LARGE SCALE GENOMIC DNA]</scope>
    <source>
        <strain evidence="9 10">NEAU-LL90</strain>
    </source>
</reference>
<dbReference type="Proteomes" id="UP000279275">
    <property type="component" value="Unassembled WGS sequence"/>
</dbReference>
<keyword evidence="10" id="KW-1185">Reference proteome</keyword>
<name>A0A3M2KY02_9NOCA</name>
<dbReference type="EMBL" id="RFFH01000011">
    <property type="protein sequence ID" value="RMI30131.1"/>
    <property type="molecule type" value="Genomic_DNA"/>
</dbReference>
<evidence type="ECO:0000256" key="7">
    <source>
        <dbReference type="PROSITE-ProRule" id="PRU10141"/>
    </source>
</evidence>
<sequence>MSAIHPFPTQRNTAIPIASELLAAGFEDVHEIGRGGFGIVYRCRQPGLDRTVAVKMLTAGGDDLQRFVREQRAMGRLSGHPNVVTIHDVGTTASGRPYLVMDFHRRGRTYENSQRCRGLLASSRPVARRRTLQDG</sequence>
<dbReference type="PROSITE" id="PS50011">
    <property type="entry name" value="PROTEIN_KINASE_DOM"/>
    <property type="match status" value="1"/>
</dbReference>
<dbReference type="InterPro" id="IPR017441">
    <property type="entry name" value="Protein_kinase_ATP_BS"/>
</dbReference>
<organism evidence="9 10">
    <name type="scientific">Nocardia stercoris</name>
    <dbReference type="NCBI Taxonomy" id="2483361"/>
    <lineage>
        <taxon>Bacteria</taxon>
        <taxon>Bacillati</taxon>
        <taxon>Actinomycetota</taxon>
        <taxon>Actinomycetes</taxon>
        <taxon>Mycobacteriales</taxon>
        <taxon>Nocardiaceae</taxon>
        <taxon>Nocardia</taxon>
    </lineage>
</organism>
<evidence type="ECO:0000256" key="3">
    <source>
        <dbReference type="ARBA" id="ARBA00022679"/>
    </source>
</evidence>
<dbReference type="GO" id="GO:0004674">
    <property type="term" value="F:protein serine/threonine kinase activity"/>
    <property type="evidence" value="ECO:0007669"/>
    <property type="project" value="UniProtKB-KW"/>
</dbReference>
<evidence type="ECO:0000256" key="6">
    <source>
        <dbReference type="ARBA" id="ARBA00022840"/>
    </source>
</evidence>
<accession>A0A3M2KY02</accession>
<gene>
    <name evidence="9" type="ORF">EBN03_23195</name>
</gene>
<dbReference type="EC" id="2.7.11.1" evidence="1"/>
<dbReference type="Pfam" id="PF00069">
    <property type="entry name" value="Pkinase"/>
    <property type="match status" value="1"/>
</dbReference>
<keyword evidence="6 7" id="KW-0067">ATP-binding</keyword>
<dbReference type="PANTHER" id="PTHR43289">
    <property type="entry name" value="MITOGEN-ACTIVATED PROTEIN KINASE KINASE KINASE 20-RELATED"/>
    <property type="match status" value="1"/>
</dbReference>
<dbReference type="InterPro" id="IPR000719">
    <property type="entry name" value="Prot_kinase_dom"/>
</dbReference>
<evidence type="ECO:0000256" key="2">
    <source>
        <dbReference type="ARBA" id="ARBA00022527"/>
    </source>
</evidence>
<evidence type="ECO:0000313" key="10">
    <source>
        <dbReference type="Proteomes" id="UP000279275"/>
    </source>
</evidence>
<proteinExistence type="predicted"/>
<keyword evidence="4 7" id="KW-0547">Nucleotide-binding</keyword>